<keyword evidence="2" id="KW-0813">Transport</keyword>
<reference evidence="6 7" key="1">
    <citation type="journal article" date="2018" name="Nat. Genet.">
        <title>The Rosa genome provides new insights in the design of modern roses.</title>
        <authorList>
            <person name="Bendahmane M."/>
        </authorList>
    </citation>
    <scope>NUCLEOTIDE SEQUENCE [LARGE SCALE GENOMIC DNA]</scope>
    <source>
        <strain evidence="7">cv. Old Blush</strain>
    </source>
</reference>
<keyword evidence="7" id="KW-1185">Reference proteome</keyword>
<evidence type="ECO:0000256" key="3">
    <source>
        <dbReference type="ARBA" id="ARBA00022490"/>
    </source>
</evidence>
<dbReference type="InterPro" id="IPR040122">
    <property type="entry name" value="Importin_beta"/>
</dbReference>
<gene>
    <name evidence="6" type="ORF">RchiOBHm_Chr4g0399761</name>
</gene>
<evidence type="ECO:0000313" key="6">
    <source>
        <dbReference type="EMBL" id="PRQ37187.1"/>
    </source>
</evidence>
<evidence type="ECO:0000256" key="5">
    <source>
        <dbReference type="ARBA" id="ARBA00022927"/>
    </source>
</evidence>
<dbReference type="GO" id="GO:0005737">
    <property type="term" value="C:cytoplasm"/>
    <property type="evidence" value="ECO:0007669"/>
    <property type="project" value="UniProtKB-SubCell"/>
</dbReference>
<evidence type="ECO:0008006" key="8">
    <source>
        <dbReference type="Google" id="ProtNLM"/>
    </source>
</evidence>
<keyword evidence="3" id="KW-0963">Cytoplasm</keyword>
<protein>
    <recommendedName>
        <fullName evidence="8">Armadillo-like helical protein</fullName>
    </recommendedName>
</protein>
<dbReference type="Gene3D" id="1.25.10.10">
    <property type="entry name" value="Leucine-rich Repeat Variant"/>
    <property type="match status" value="1"/>
</dbReference>
<dbReference type="GO" id="GO:0006606">
    <property type="term" value="P:protein import into nucleus"/>
    <property type="evidence" value="ECO:0007669"/>
    <property type="project" value="InterPro"/>
</dbReference>
<dbReference type="SUPFAM" id="SSF48371">
    <property type="entry name" value="ARM repeat"/>
    <property type="match status" value="1"/>
</dbReference>
<dbReference type="Gramene" id="PRQ37187">
    <property type="protein sequence ID" value="PRQ37187"/>
    <property type="gene ID" value="RchiOBHm_Chr4g0399761"/>
</dbReference>
<keyword evidence="5" id="KW-0653">Protein transport</keyword>
<dbReference type="InterPro" id="IPR016024">
    <property type="entry name" value="ARM-type_fold"/>
</dbReference>
<evidence type="ECO:0000256" key="4">
    <source>
        <dbReference type="ARBA" id="ARBA00022737"/>
    </source>
</evidence>
<dbReference type="PANTHER" id="PTHR10527">
    <property type="entry name" value="IMPORTIN BETA"/>
    <property type="match status" value="1"/>
</dbReference>
<organism evidence="6 7">
    <name type="scientific">Rosa chinensis</name>
    <name type="common">China rose</name>
    <dbReference type="NCBI Taxonomy" id="74649"/>
    <lineage>
        <taxon>Eukaryota</taxon>
        <taxon>Viridiplantae</taxon>
        <taxon>Streptophyta</taxon>
        <taxon>Embryophyta</taxon>
        <taxon>Tracheophyta</taxon>
        <taxon>Spermatophyta</taxon>
        <taxon>Magnoliopsida</taxon>
        <taxon>eudicotyledons</taxon>
        <taxon>Gunneridae</taxon>
        <taxon>Pentapetalae</taxon>
        <taxon>rosids</taxon>
        <taxon>fabids</taxon>
        <taxon>Rosales</taxon>
        <taxon>Rosaceae</taxon>
        <taxon>Rosoideae</taxon>
        <taxon>Rosoideae incertae sedis</taxon>
        <taxon>Rosa</taxon>
    </lineage>
</organism>
<evidence type="ECO:0000256" key="1">
    <source>
        <dbReference type="ARBA" id="ARBA00004496"/>
    </source>
</evidence>
<dbReference type="EMBL" id="PDCK01000042">
    <property type="protein sequence ID" value="PRQ37187.1"/>
    <property type="molecule type" value="Genomic_DNA"/>
</dbReference>
<accession>A0A2P6QSP0</accession>
<comment type="subcellular location">
    <subcellularLocation>
        <location evidence="1">Cytoplasm</location>
    </subcellularLocation>
</comment>
<sequence>MASANEQRSQFELLFSLCKQTDPDSLSLKLVHLLQFSPAQEARAMSAILLRRQLTRDDSYIWPRLSPTTQSSLKSILLSCIQREEVKSISKKLCDTISELASEILADNGWRELLPFMFRR</sequence>
<proteinExistence type="predicted"/>
<keyword evidence="4" id="KW-0677">Repeat</keyword>
<comment type="caution">
    <text evidence="6">The sequence shown here is derived from an EMBL/GenBank/DDBJ whole genome shotgun (WGS) entry which is preliminary data.</text>
</comment>
<dbReference type="InterPro" id="IPR011989">
    <property type="entry name" value="ARM-like"/>
</dbReference>
<dbReference type="AlphaFoldDB" id="A0A2P6QSP0"/>
<name>A0A2P6QSP0_ROSCH</name>
<evidence type="ECO:0000256" key="2">
    <source>
        <dbReference type="ARBA" id="ARBA00022448"/>
    </source>
</evidence>
<evidence type="ECO:0000313" key="7">
    <source>
        <dbReference type="Proteomes" id="UP000238479"/>
    </source>
</evidence>
<dbReference type="STRING" id="74649.A0A2P6QSP0"/>
<dbReference type="Proteomes" id="UP000238479">
    <property type="component" value="Chromosome 4"/>
</dbReference>